<comment type="pathway">
    <text evidence="2">Glycan metabolism; L-arabinan degradation.</text>
</comment>
<dbReference type="GO" id="GO:0031222">
    <property type="term" value="P:arabinan catabolic process"/>
    <property type="evidence" value="ECO:0007669"/>
    <property type="project" value="UniProtKB-UniPathway"/>
</dbReference>
<dbReference type="Proteomes" id="UP000276215">
    <property type="component" value="Unassembled WGS sequence"/>
</dbReference>
<accession>A0A3N4JS71</accession>
<keyword evidence="7" id="KW-0325">Glycoprotein</keyword>
<name>A0A3N4JS71_9PEZI</name>
<feature type="chain" id="PRO_5017933505" description="non-reducing end alpha-L-arabinofuranosidase" evidence="8">
    <location>
        <begin position="21"/>
        <end position="649"/>
    </location>
</feature>
<dbReference type="InterPro" id="IPR055235">
    <property type="entry name" value="ASD1_cat"/>
</dbReference>
<dbReference type="AlphaFoldDB" id="A0A3N4JS71"/>
<evidence type="ECO:0000256" key="1">
    <source>
        <dbReference type="ARBA" id="ARBA00001462"/>
    </source>
</evidence>
<keyword evidence="11" id="KW-1185">Reference proteome</keyword>
<dbReference type="InterPro" id="IPR017853">
    <property type="entry name" value="GH"/>
</dbReference>
<evidence type="ECO:0000313" key="11">
    <source>
        <dbReference type="Proteomes" id="UP000276215"/>
    </source>
</evidence>
<feature type="signal peptide" evidence="8">
    <location>
        <begin position="1"/>
        <end position="20"/>
    </location>
</feature>
<evidence type="ECO:0000313" key="10">
    <source>
        <dbReference type="EMBL" id="RPB01150.1"/>
    </source>
</evidence>
<dbReference type="GO" id="GO:0046373">
    <property type="term" value="P:L-arabinose metabolic process"/>
    <property type="evidence" value="ECO:0007669"/>
    <property type="project" value="InterPro"/>
</dbReference>
<dbReference type="EMBL" id="ML120375">
    <property type="protein sequence ID" value="RPB01150.1"/>
    <property type="molecule type" value="Genomic_DNA"/>
</dbReference>
<dbReference type="SMART" id="SM00813">
    <property type="entry name" value="Alpha-L-AF_C"/>
    <property type="match status" value="1"/>
</dbReference>
<evidence type="ECO:0000256" key="3">
    <source>
        <dbReference type="ARBA" id="ARBA00007186"/>
    </source>
</evidence>
<evidence type="ECO:0000256" key="8">
    <source>
        <dbReference type="SAM" id="SignalP"/>
    </source>
</evidence>
<keyword evidence="6" id="KW-0378">Hydrolase</keyword>
<dbReference type="PANTHER" id="PTHR31776">
    <property type="entry name" value="ALPHA-L-ARABINOFURANOSIDASE 1"/>
    <property type="match status" value="1"/>
</dbReference>
<dbReference type="Pfam" id="PF22848">
    <property type="entry name" value="ASD1_dom"/>
    <property type="match status" value="1"/>
</dbReference>
<evidence type="ECO:0000256" key="5">
    <source>
        <dbReference type="ARBA" id="ARBA00022729"/>
    </source>
</evidence>
<dbReference type="Pfam" id="PF06964">
    <property type="entry name" value="Alpha-L-AF_C"/>
    <property type="match status" value="1"/>
</dbReference>
<sequence length="649" mass="71082">MGSLILVTFALLQLCTHTLGLNLAVSSNEGNATSPLMYGMMFEASPIDINHSGDGGLYAELVKNRAFQGQSGSPTPDLDAYRAVGAASISIDTANPLSSALPHVMRVTPTDATITEQVGYLNTGYWGISVKPVVYTGSFYVKGAYSGTFTVSLRSDDGATVFAQKQIRSNSKADQWTKHGFTLNPSVAAPNVKNVFQVTYQPSKATGGSLLFSLTTLFPPTYHNRNNGLRVDIAQKLEAMKPRFLRWGGNNLEGNYLPYRWKWNETIGPLINRPGRQGTWSYENTDGLGLIEYMQVRRTWCDDMGLEPVLGIWAGFYLGGPVISQAELGVYVQDALNEIEFLTGPVTSTYGALRAKLGYPNPWKLNYVEIGNEDDLGGGLASYSSYRFQMFFDAIKATYPDMKIMSSNIRLSPIPKGAWLDYHVYTRPDEFIKLFNFFDNMDRGHPIMVGEYAYVQDNWPQGGGVDWAAPKAQFPTMIGSAAEAVFMIGMERNADLVKMVAYAPLLQNLDGYQWTPDLVSYTADPTDTVASASYYVQKLFGTNHGIVVLPVTSDEGFGPFYWSASTNDAGKYFLKIANYNGTDNSSVSFSVAGSTVTSAKLTTLSAPSPWSSNTPRSETTVWKETAVTRNSDGKFVFDVPSLTVAVLAV</sequence>
<dbReference type="InterPro" id="IPR010720">
    <property type="entry name" value="Alpha-L-AF_C"/>
</dbReference>
<dbReference type="Gene3D" id="3.20.20.80">
    <property type="entry name" value="Glycosidases"/>
    <property type="match status" value="1"/>
</dbReference>
<evidence type="ECO:0000259" key="9">
    <source>
        <dbReference type="SMART" id="SM00813"/>
    </source>
</evidence>
<dbReference type="InterPro" id="IPR051563">
    <property type="entry name" value="Glycosyl_Hydrolase_51"/>
</dbReference>
<comment type="catalytic activity">
    <reaction evidence="1">
        <text>Hydrolysis of terminal non-reducing alpha-L-arabinofuranoside residues in alpha-L-arabinosides.</text>
        <dbReference type="EC" id="3.2.1.55"/>
    </reaction>
</comment>
<dbReference type="UniPathway" id="UPA00667"/>
<evidence type="ECO:0000256" key="4">
    <source>
        <dbReference type="ARBA" id="ARBA00012670"/>
    </source>
</evidence>
<dbReference type="SUPFAM" id="SSF51445">
    <property type="entry name" value="(Trans)glycosidases"/>
    <property type="match status" value="1"/>
</dbReference>
<dbReference type="Gene3D" id="2.60.40.1180">
    <property type="entry name" value="Golgi alpha-mannosidase II"/>
    <property type="match status" value="1"/>
</dbReference>
<organism evidence="10 11">
    <name type="scientific">Choiromyces venosus 120613-1</name>
    <dbReference type="NCBI Taxonomy" id="1336337"/>
    <lineage>
        <taxon>Eukaryota</taxon>
        <taxon>Fungi</taxon>
        <taxon>Dikarya</taxon>
        <taxon>Ascomycota</taxon>
        <taxon>Pezizomycotina</taxon>
        <taxon>Pezizomycetes</taxon>
        <taxon>Pezizales</taxon>
        <taxon>Tuberaceae</taxon>
        <taxon>Choiromyces</taxon>
    </lineage>
</organism>
<dbReference type="OrthoDB" id="406864at2759"/>
<protein>
    <recommendedName>
        <fullName evidence="4">non-reducing end alpha-L-arabinofuranosidase</fullName>
        <ecNumber evidence="4">3.2.1.55</ecNumber>
    </recommendedName>
</protein>
<dbReference type="PANTHER" id="PTHR31776:SF0">
    <property type="entry name" value="ALPHA-L-ARABINOFURANOSIDASE 1"/>
    <property type="match status" value="1"/>
</dbReference>
<dbReference type="STRING" id="1336337.A0A3N4JS71"/>
<gene>
    <name evidence="10" type="ORF">L873DRAFT_1764594</name>
</gene>
<evidence type="ECO:0000256" key="7">
    <source>
        <dbReference type="ARBA" id="ARBA00023180"/>
    </source>
</evidence>
<feature type="domain" description="Alpha-L-arabinofuranosidase C-terminal" evidence="9">
    <location>
        <begin position="450"/>
        <end position="643"/>
    </location>
</feature>
<keyword evidence="5 8" id="KW-0732">Signal</keyword>
<evidence type="ECO:0000256" key="6">
    <source>
        <dbReference type="ARBA" id="ARBA00022801"/>
    </source>
</evidence>
<evidence type="ECO:0000256" key="2">
    <source>
        <dbReference type="ARBA" id="ARBA00004834"/>
    </source>
</evidence>
<proteinExistence type="inferred from homology"/>
<dbReference type="InterPro" id="IPR013780">
    <property type="entry name" value="Glyco_hydro_b"/>
</dbReference>
<dbReference type="EC" id="3.2.1.55" evidence="4"/>
<reference evidence="10 11" key="1">
    <citation type="journal article" date="2018" name="Nat. Ecol. Evol.">
        <title>Pezizomycetes genomes reveal the molecular basis of ectomycorrhizal truffle lifestyle.</title>
        <authorList>
            <person name="Murat C."/>
            <person name="Payen T."/>
            <person name="Noel B."/>
            <person name="Kuo A."/>
            <person name="Morin E."/>
            <person name="Chen J."/>
            <person name="Kohler A."/>
            <person name="Krizsan K."/>
            <person name="Balestrini R."/>
            <person name="Da Silva C."/>
            <person name="Montanini B."/>
            <person name="Hainaut M."/>
            <person name="Levati E."/>
            <person name="Barry K.W."/>
            <person name="Belfiori B."/>
            <person name="Cichocki N."/>
            <person name="Clum A."/>
            <person name="Dockter R.B."/>
            <person name="Fauchery L."/>
            <person name="Guy J."/>
            <person name="Iotti M."/>
            <person name="Le Tacon F."/>
            <person name="Lindquist E.A."/>
            <person name="Lipzen A."/>
            <person name="Malagnac F."/>
            <person name="Mello A."/>
            <person name="Molinier V."/>
            <person name="Miyauchi S."/>
            <person name="Poulain J."/>
            <person name="Riccioni C."/>
            <person name="Rubini A."/>
            <person name="Sitrit Y."/>
            <person name="Splivallo R."/>
            <person name="Traeger S."/>
            <person name="Wang M."/>
            <person name="Zifcakova L."/>
            <person name="Wipf D."/>
            <person name="Zambonelli A."/>
            <person name="Paolocci F."/>
            <person name="Nowrousian M."/>
            <person name="Ottonello S."/>
            <person name="Baldrian P."/>
            <person name="Spatafora J.W."/>
            <person name="Henrissat B."/>
            <person name="Nagy L.G."/>
            <person name="Aury J.M."/>
            <person name="Wincker P."/>
            <person name="Grigoriev I.V."/>
            <person name="Bonfante P."/>
            <person name="Martin F.M."/>
        </authorList>
    </citation>
    <scope>NUCLEOTIDE SEQUENCE [LARGE SCALE GENOMIC DNA]</scope>
    <source>
        <strain evidence="10 11">120613-1</strain>
    </source>
</reference>
<dbReference type="GO" id="GO:0046556">
    <property type="term" value="F:alpha-L-arabinofuranosidase activity"/>
    <property type="evidence" value="ECO:0007669"/>
    <property type="project" value="UniProtKB-EC"/>
</dbReference>
<comment type="similarity">
    <text evidence="3">Belongs to the glycosyl hydrolase 51 family.</text>
</comment>